<sequence>MEQLKHDIYWHFKLKRSNGRALKALKIIESYNGKVSPKFRKLSDEYAIEVLGNKAYAPWLYVYSAIQNRFEDGWIPDNYYAKEVVPKLNGDYGKVADRNFITPFLLPSMESLDVAYFINGKFCSPDSKIIDPMAVKDYLFEKQDKIVFKLENSKRGKGVYILNKNNFDPSIYTSNKCGNGVFQKFIQQHPFFSEFADNSVATIRITTVSDELGNISARASYIRFGRTKDTHIMSNSAISIPIDINTGEFHSVGYMNWLQVDKHPDSNVSFHQKTIPHFSKCVDKAIEMHSVIPFMGCLGWDLTVDNLEKVQVIEVNGINNGIKLSEATTGPCFKDLNWSNLWKQRQES</sequence>
<reference evidence="2 3" key="1">
    <citation type="submission" date="2018-07" db="EMBL/GenBank/DDBJ databases">
        <title>Genomic Encyclopedia of Type Strains, Phase III (KMG-III): the genomes of soil and plant-associated and newly described type strains.</title>
        <authorList>
            <person name="Whitman W."/>
        </authorList>
    </citation>
    <scope>NUCLEOTIDE SEQUENCE [LARGE SCALE GENOMIC DNA]</scope>
    <source>
        <strain evidence="2 3">CECT 7948</strain>
    </source>
</reference>
<dbReference type="Pfam" id="PF14397">
    <property type="entry name" value="ATPgrasp_ST"/>
    <property type="match status" value="1"/>
</dbReference>
<evidence type="ECO:0000313" key="2">
    <source>
        <dbReference type="EMBL" id="REE24799.1"/>
    </source>
</evidence>
<protein>
    <submittedName>
        <fullName evidence="2">Putative polysaccharide biosynthesis protein</fullName>
    </submittedName>
</protein>
<dbReference type="InterPro" id="IPR039523">
    <property type="entry name" value="RimK-rel_E_lig_ATP-grasp"/>
</dbReference>
<proteinExistence type="predicted"/>
<evidence type="ECO:0000313" key="3">
    <source>
        <dbReference type="Proteomes" id="UP000256919"/>
    </source>
</evidence>
<dbReference type="OrthoDB" id="6315394at2"/>
<dbReference type="Proteomes" id="UP000256919">
    <property type="component" value="Unassembled WGS sequence"/>
</dbReference>
<dbReference type="AlphaFoldDB" id="A0A3D9MXF2"/>
<comment type="caution">
    <text evidence="2">The sequence shown here is derived from an EMBL/GenBank/DDBJ whole genome shotgun (WGS) entry which is preliminary data.</text>
</comment>
<dbReference type="RefSeq" id="WP_115809081.1">
    <property type="nucleotide sequence ID" value="NZ_QREI01000003.1"/>
</dbReference>
<organism evidence="2 3">
    <name type="scientific">Winogradskyella pacifica</name>
    <dbReference type="NCBI Taxonomy" id="664642"/>
    <lineage>
        <taxon>Bacteria</taxon>
        <taxon>Pseudomonadati</taxon>
        <taxon>Bacteroidota</taxon>
        <taxon>Flavobacteriia</taxon>
        <taxon>Flavobacteriales</taxon>
        <taxon>Flavobacteriaceae</taxon>
        <taxon>Winogradskyella</taxon>
    </lineage>
</organism>
<keyword evidence="3" id="KW-1185">Reference proteome</keyword>
<feature type="domain" description="Alpha-L-glutamate ligase-related protein ATP-grasp" evidence="1">
    <location>
        <begin position="178"/>
        <end position="321"/>
    </location>
</feature>
<gene>
    <name evidence="2" type="ORF">DFQ09_103105</name>
</gene>
<accession>A0A3D9MXF2</accession>
<name>A0A3D9MXF2_9FLAO</name>
<dbReference type="EMBL" id="QREI01000003">
    <property type="protein sequence ID" value="REE24799.1"/>
    <property type="molecule type" value="Genomic_DNA"/>
</dbReference>
<evidence type="ECO:0000259" key="1">
    <source>
        <dbReference type="Pfam" id="PF14397"/>
    </source>
</evidence>